<evidence type="ECO:0000313" key="1">
    <source>
        <dbReference type="Proteomes" id="UP000035681"/>
    </source>
</evidence>
<organism evidence="2">
    <name type="scientific">Strongyloides stercoralis</name>
    <name type="common">Threadworm</name>
    <dbReference type="NCBI Taxonomy" id="6248"/>
    <lineage>
        <taxon>Eukaryota</taxon>
        <taxon>Metazoa</taxon>
        <taxon>Ecdysozoa</taxon>
        <taxon>Nematoda</taxon>
        <taxon>Chromadorea</taxon>
        <taxon>Rhabditida</taxon>
        <taxon>Tylenchina</taxon>
        <taxon>Panagrolaimomorpha</taxon>
        <taxon>Strongyloidoidea</taxon>
        <taxon>Strongyloididae</taxon>
        <taxon>Strongyloides</taxon>
    </lineage>
</organism>
<name>A0A0K0EJW8_STRER</name>
<dbReference type="InterPro" id="IPR012292">
    <property type="entry name" value="Globin/Proto"/>
</dbReference>
<dbReference type="Proteomes" id="UP000035681">
    <property type="component" value="Unplaced"/>
</dbReference>
<dbReference type="GO" id="GO:0019825">
    <property type="term" value="F:oxygen binding"/>
    <property type="evidence" value="ECO:0007669"/>
    <property type="project" value="InterPro"/>
</dbReference>
<accession>A0A0K0EJW8</accession>
<dbReference type="Gene3D" id="1.10.490.10">
    <property type="entry name" value="Globins"/>
    <property type="match status" value="1"/>
</dbReference>
<reference evidence="2" key="1">
    <citation type="submission" date="2015-08" db="UniProtKB">
        <authorList>
            <consortium name="WormBaseParasite"/>
        </authorList>
    </citation>
    <scope>IDENTIFICATION</scope>
</reference>
<protein>
    <submittedName>
        <fullName evidence="2">Cyclin N-terminal domain-containing protein</fullName>
    </submittedName>
</protein>
<keyword evidence="1" id="KW-1185">Reference proteome</keyword>
<dbReference type="WBParaSite" id="TCONS_00010172.p1">
    <property type="protein sequence ID" value="TCONS_00010172.p1"/>
    <property type="gene ID" value="XLOC_007870"/>
</dbReference>
<proteinExistence type="predicted"/>
<evidence type="ECO:0000313" key="2">
    <source>
        <dbReference type="WBParaSite" id="SSTP_0000975900.1"/>
    </source>
</evidence>
<dbReference type="AlphaFoldDB" id="A0A0K0EJW8"/>
<dbReference type="GO" id="GO:0020037">
    <property type="term" value="F:heme binding"/>
    <property type="evidence" value="ECO:0007669"/>
    <property type="project" value="InterPro"/>
</dbReference>
<sequence length="230" mass="26199">METKSAISEAMMVAFSTAVSVVPKKTSRNLSDFKDIAHLAVAVNGFALTPRQRLLITTSYAKWQKKKGNNETVGQWVHRYICDNYKDLKQILTDPKNKEAVELYTTTITSIIDMSIESLEYLDDALGPLFVSYTAEGGLLSGYEDLFNEYYWKCVCEALCQFGKELSYSRLLRYDTIYAFRIVILFISKKITNGFQMKHEGFSGCISNDNNSSCRSRNTSVKKKKKFKDT</sequence>
<dbReference type="WBParaSite" id="SSTP_0000975900.1">
    <property type="protein sequence ID" value="SSTP_0000975900.1"/>
    <property type="gene ID" value="SSTP_0000975900"/>
</dbReference>